<proteinExistence type="predicted"/>
<evidence type="ECO:0000313" key="1">
    <source>
        <dbReference type="EMBL" id="NYH22868.1"/>
    </source>
</evidence>
<keyword evidence="2" id="KW-1185">Reference proteome</keyword>
<accession>A0A7Y9WN71</accession>
<gene>
    <name evidence="1" type="ORF">GGD40_002347</name>
</gene>
<dbReference type="EMBL" id="JACCAS010000001">
    <property type="protein sequence ID" value="NYH22868.1"/>
    <property type="molecule type" value="Genomic_DNA"/>
</dbReference>
<organism evidence="1 2">
    <name type="scientific">Paraburkholderia bryophila</name>
    <dbReference type="NCBI Taxonomy" id="420952"/>
    <lineage>
        <taxon>Bacteria</taxon>
        <taxon>Pseudomonadati</taxon>
        <taxon>Pseudomonadota</taxon>
        <taxon>Betaproteobacteria</taxon>
        <taxon>Burkholderiales</taxon>
        <taxon>Burkholderiaceae</taxon>
        <taxon>Paraburkholderia</taxon>
    </lineage>
</organism>
<name>A0A7Y9WN71_9BURK</name>
<protein>
    <recommendedName>
        <fullName evidence="3">Apea-like HEPN domain-containing protein</fullName>
    </recommendedName>
</protein>
<dbReference type="RefSeq" id="WP_179743787.1">
    <property type="nucleotide sequence ID" value="NZ_JACCAS010000001.1"/>
</dbReference>
<evidence type="ECO:0008006" key="3">
    <source>
        <dbReference type="Google" id="ProtNLM"/>
    </source>
</evidence>
<comment type="caution">
    <text evidence="1">The sequence shown here is derived from an EMBL/GenBank/DDBJ whole genome shotgun (WGS) entry which is preliminary data.</text>
</comment>
<reference evidence="1 2" key="1">
    <citation type="submission" date="2020-07" db="EMBL/GenBank/DDBJ databases">
        <title>Exploring microbial biodiversity for novel pathways involved in the catabolism of aromatic compounds derived from lignin.</title>
        <authorList>
            <person name="Elkins J."/>
        </authorList>
    </citation>
    <scope>NUCLEOTIDE SEQUENCE [LARGE SCALE GENOMIC DNA]</scope>
    <source>
        <strain evidence="1 2">H2C3C</strain>
    </source>
</reference>
<evidence type="ECO:0000313" key="2">
    <source>
        <dbReference type="Proteomes" id="UP000540929"/>
    </source>
</evidence>
<dbReference type="AlphaFoldDB" id="A0A7Y9WN71"/>
<dbReference type="Proteomes" id="UP000540929">
    <property type="component" value="Unassembled WGS sequence"/>
</dbReference>
<sequence>MIKQWLLFDPLCELEARSLLADLRTRVPVLSMNTGANFRIPVHELHVSSLATYDGSLPTLIPAHLTPAPTWLDATGACSWNGKDVLETTLASCPSVTDERVLAALDLYIASQYDFLPRSLFLAKLTILDALAAHAKRNAVTTAWIDEKLIEAEAFCDAGLSSALRNLKFESHTAAIRALVRRAVLSLGGTEKEAALQATAAGRLYAARSRLSHAGSTVELDLGGATQLARLVLNAVVRNPSILDVVGGEEASVISGLRQRKQWIAEAEAAIRTVQPNGAAVVDAIRRPLILGQHGALTARLADGSDWWIGDGTARRLSAEDIAEWARFPEAFQ</sequence>